<dbReference type="Gene3D" id="3.40.50.150">
    <property type="entry name" value="Vaccinia Virus protein VP39"/>
    <property type="match status" value="1"/>
</dbReference>
<gene>
    <name evidence="7" type="ORF">NG821_00520</name>
</gene>
<evidence type="ECO:0000256" key="4">
    <source>
        <dbReference type="RuleBase" id="RU362026"/>
    </source>
</evidence>
<evidence type="ECO:0000259" key="5">
    <source>
        <dbReference type="Pfam" id="PF01555"/>
    </source>
</evidence>
<dbReference type="Pfam" id="PF14207">
    <property type="entry name" value="DpnD-PcfM"/>
    <property type="match status" value="1"/>
</dbReference>
<comment type="caution">
    <text evidence="7">The sequence shown here is derived from an EMBL/GenBank/DDBJ whole genome shotgun (WGS) entry which is preliminary data.</text>
</comment>
<evidence type="ECO:0000313" key="7">
    <source>
        <dbReference type="EMBL" id="MCO6024341.1"/>
    </source>
</evidence>
<evidence type="ECO:0000256" key="2">
    <source>
        <dbReference type="ARBA" id="ARBA00022603"/>
    </source>
</evidence>
<feature type="domain" description="DpnD/PcfM-like C-terminal" evidence="6">
    <location>
        <begin position="4"/>
        <end position="45"/>
    </location>
</feature>
<dbReference type="Proteomes" id="UP001204015">
    <property type="component" value="Unassembled WGS sequence"/>
</dbReference>
<dbReference type="SUPFAM" id="SSF53335">
    <property type="entry name" value="S-adenosyl-L-methionine-dependent methyltransferases"/>
    <property type="match status" value="1"/>
</dbReference>
<protein>
    <recommendedName>
        <fullName evidence="4">Methyltransferase</fullName>
        <ecNumber evidence="4">2.1.1.-</ecNumber>
    </recommendedName>
</protein>
<feature type="domain" description="DNA methylase N-4/N-6" evidence="5">
    <location>
        <begin position="85"/>
        <end position="299"/>
    </location>
</feature>
<proteinExistence type="inferred from homology"/>
<keyword evidence="3" id="KW-0808">Transferase</keyword>
<dbReference type="RefSeq" id="WP_252759699.1">
    <property type="nucleotide sequence ID" value="NZ_JAMXLY010000001.1"/>
</dbReference>
<dbReference type="InterPro" id="IPR002052">
    <property type="entry name" value="DNA_methylase_N6_adenine_CS"/>
</dbReference>
<dbReference type="InterPro" id="IPR001091">
    <property type="entry name" value="RM_Methyltransferase"/>
</dbReference>
<dbReference type="PANTHER" id="PTHR13370:SF3">
    <property type="entry name" value="TRNA (GUANINE(10)-N2)-METHYLTRANSFERASE HOMOLOG"/>
    <property type="match status" value="1"/>
</dbReference>
<dbReference type="Pfam" id="PF01555">
    <property type="entry name" value="N6_N4_Mtase"/>
    <property type="match status" value="1"/>
</dbReference>
<name>A0ABT1BTD4_9BACT</name>
<dbReference type="EMBL" id="JAMXLY010000001">
    <property type="protein sequence ID" value="MCO6024341.1"/>
    <property type="molecule type" value="Genomic_DNA"/>
</dbReference>
<evidence type="ECO:0000256" key="3">
    <source>
        <dbReference type="ARBA" id="ARBA00022679"/>
    </source>
</evidence>
<accession>A0ABT1BTD4</accession>
<keyword evidence="2" id="KW-0489">Methyltransferase</keyword>
<dbReference type="PROSITE" id="PS00092">
    <property type="entry name" value="N6_MTASE"/>
    <property type="match status" value="1"/>
</dbReference>
<evidence type="ECO:0000256" key="1">
    <source>
        <dbReference type="ARBA" id="ARBA00006594"/>
    </source>
</evidence>
<dbReference type="InterPro" id="IPR002941">
    <property type="entry name" value="DNA_methylase_N4/N6"/>
</dbReference>
<sequence length="349" mass="40353">MKFDVEIEERLVRSVQIEAKSQTEALSAVRHSYRSQQIVLDAEDYFTTDFSVKEHFPFYISPKHDFLLAHGDSFKLLKQFDFKFDMIFADPPYFLSNGGMSLQSGKVVCVDKGAWDKGKSLDEMMDFNEEWLRLCRDKLKDNGTIWISGTYHNIFSVANCLNELGYKILNVITWQKTNPPANISCRFFTYSTEFIIWARKFPKKPHKFHYHLMKHLNGDKQMTDVWRLPAIGRWEKSQGKHPTQKPLSLLTRLILASTDSGDWILDPFSGSSTTGIAANLCGRRFAGIEQDEEFCDMSKARREEIENQDARKNLINHIADLKMLKAHEEFCEEASVVEGQLPFEDGILR</sequence>
<keyword evidence="8" id="KW-1185">Reference proteome</keyword>
<organism evidence="7 8">
    <name type="scientific">Segatella cerevisiae</name>
    <dbReference type="NCBI Taxonomy" id="2053716"/>
    <lineage>
        <taxon>Bacteria</taxon>
        <taxon>Pseudomonadati</taxon>
        <taxon>Bacteroidota</taxon>
        <taxon>Bacteroidia</taxon>
        <taxon>Bacteroidales</taxon>
        <taxon>Prevotellaceae</taxon>
        <taxon>Segatella</taxon>
    </lineage>
</organism>
<comment type="similarity">
    <text evidence="1 4">Belongs to the N(4)/N(6)-methyltransferase family.</text>
</comment>
<dbReference type="EC" id="2.1.1.-" evidence="4"/>
<dbReference type="InterPro" id="IPR025575">
    <property type="entry name" value="DpnD/PcfM_C"/>
</dbReference>
<dbReference type="PRINTS" id="PR00508">
    <property type="entry name" value="S21N4MTFRASE"/>
</dbReference>
<evidence type="ECO:0000313" key="8">
    <source>
        <dbReference type="Proteomes" id="UP001204015"/>
    </source>
</evidence>
<evidence type="ECO:0000259" key="6">
    <source>
        <dbReference type="Pfam" id="PF14207"/>
    </source>
</evidence>
<reference evidence="7 8" key="1">
    <citation type="submission" date="2022-06" db="EMBL/GenBank/DDBJ databases">
        <title>A taxonomic note on the genus Prevotella: Description of four novel genera and emended description of the genera Hallella and Xylanibacter.</title>
        <authorList>
            <person name="Hitch T.C.A."/>
        </authorList>
    </citation>
    <scope>NUCLEOTIDE SEQUENCE [LARGE SCALE GENOMIC DNA]</scope>
    <source>
        <strain evidence="7 8">DSM 100619</strain>
    </source>
</reference>
<dbReference type="PANTHER" id="PTHR13370">
    <property type="entry name" value="RNA METHYLASE-RELATED"/>
    <property type="match status" value="1"/>
</dbReference>
<dbReference type="InterPro" id="IPR029063">
    <property type="entry name" value="SAM-dependent_MTases_sf"/>
</dbReference>